<accession>A0A485L410</accession>
<dbReference type="PROSITE" id="PS50011">
    <property type="entry name" value="PROTEIN_KINASE_DOM"/>
    <property type="match status" value="1"/>
</dbReference>
<evidence type="ECO:0000313" key="12">
    <source>
        <dbReference type="EMBL" id="KAF0693318.1"/>
    </source>
</evidence>
<dbReference type="PROSITE" id="PS00107">
    <property type="entry name" value="PROTEIN_KINASE_ATP"/>
    <property type="match status" value="1"/>
</dbReference>
<dbReference type="Pfam" id="PF00069">
    <property type="entry name" value="Pkinase"/>
    <property type="match status" value="1"/>
</dbReference>
<evidence type="ECO:0000256" key="4">
    <source>
        <dbReference type="ARBA" id="ARBA00022840"/>
    </source>
</evidence>
<dbReference type="EMBL" id="VJMH01005722">
    <property type="protein sequence ID" value="KAF0693318.1"/>
    <property type="molecule type" value="Genomic_DNA"/>
</dbReference>
<dbReference type="PANTHER" id="PTHR48013">
    <property type="entry name" value="DUAL SPECIFICITY MITOGEN-ACTIVATED PROTEIN KINASE KINASE 5-RELATED"/>
    <property type="match status" value="1"/>
</dbReference>
<evidence type="ECO:0000256" key="1">
    <source>
        <dbReference type="ARBA" id="ARBA00022679"/>
    </source>
</evidence>
<evidence type="ECO:0000256" key="6">
    <source>
        <dbReference type="ARBA" id="ARBA00038999"/>
    </source>
</evidence>
<dbReference type="InterPro" id="IPR011009">
    <property type="entry name" value="Kinase-like_dom_sf"/>
</dbReference>
<dbReference type="Gene3D" id="3.30.200.20">
    <property type="entry name" value="Phosphorylase Kinase, domain 1"/>
    <property type="match status" value="1"/>
</dbReference>
<evidence type="ECO:0000256" key="7">
    <source>
        <dbReference type="ARBA" id="ARBA00049014"/>
    </source>
</evidence>
<evidence type="ECO:0000256" key="10">
    <source>
        <dbReference type="PROSITE-ProRule" id="PRU10141"/>
    </source>
</evidence>
<keyword evidence="14" id="KW-1185">Reference proteome</keyword>
<dbReference type="AlphaFoldDB" id="A0A485L410"/>
<dbReference type="OrthoDB" id="10252354at2759"/>
<dbReference type="EC" id="2.7.12.2" evidence="6"/>
<evidence type="ECO:0000256" key="9">
    <source>
        <dbReference type="ARBA" id="ARBA00051693"/>
    </source>
</evidence>
<comment type="similarity">
    <text evidence="5">Belongs to the protein kinase superfamily. STE Ser/Thr protein kinase family. MAP kinase kinase subfamily.</text>
</comment>
<keyword evidence="4 10" id="KW-0067">ATP-binding</keyword>
<dbReference type="InterPro" id="IPR000719">
    <property type="entry name" value="Prot_kinase_dom"/>
</dbReference>
<comment type="catalytic activity">
    <reaction evidence="7">
        <text>L-seryl-[protein] + ATP = O-phospho-L-seryl-[protein] + ADP + H(+)</text>
        <dbReference type="Rhea" id="RHEA:17989"/>
        <dbReference type="Rhea" id="RHEA-COMP:9863"/>
        <dbReference type="Rhea" id="RHEA-COMP:11604"/>
        <dbReference type="ChEBI" id="CHEBI:15378"/>
        <dbReference type="ChEBI" id="CHEBI:29999"/>
        <dbReference type="ChEBI" id="CHEBI:30616"/>
        <dbReference type="ChEBI" id="CHEBI:83421"/>
        <dbReference type="ChEBI" id="CHEBI:456216"/>
        <dbReference type="EC" id="2.7.12.2"/>
    </reaction>
</comment>
<reference evidence="13 14" key="1">
    <citation type="submission" date="2019-03" db="EMBL/GenBank/DDBJ databases">
        <authorList>
            <person name="Gaulin E."/>
            <person name="Dumas B."/>
        </authorList>
    </citation>
    <scope>NUCLEOTIDE SEQUENCE [LARGE SCALE GENOMIC DNA]</scope>
    <source>
        <strain evidence="13">CBS 568.67</strain>
    </source>
</reference>
<evidence type="ECO:0000256" key="5">
    <source>
        <dbReference type="ARBA" id="ARBA00038035"/>
    </source>
</evidence>
<protein>
    <recommendedName>
        <fullName evidence="6">mitogen-activated protein kinase kinase</fullName>
        <ecNumber evidence="6">2.7.12.2</ecNumber>
    </recommendedName>
</protein>
<sequence>MSFRLRRAATALSLDDDDDNSKGDDDRNELEMSCDIGETTFRKGRLAITISFFCDRFGVITLSGFLTTECPTAKACAKSCPIRPRKSTLDCLVDVTRLDRVSLVGRGCSGSVVKAIDRETQTLYAIKTVNNVYDKAQRHQILTEIQTLYSVRTPWLIDFYGAFFKDHALSLVLEFCDMGSLDSLVRLAGPIPERILACMTFQILSGLQHLKDARHFHRDIKPQNILVTSHGRVKLTDFGLARELLGTLDMAKTFVGTFKYMSPERIQNQPYDFSSDIWSLGLVLVECATGAYPYSACRSYIDVRVVQSIIESPAPTLPTDEFSVDFQDVVVDCLRKDPYDRATADVLLYSPWLERHDATDGPRCVETIRKWLATLNL</sequence>
<organism evidence="13 14">
    <name type="scientific">Aphanomyces stellatus</name>
    <dbReference type="NCBI Taxonomy" id="120398"/>
    <lineage>
        <taxon>Eukaryota</taxon>
        <taxon>Sar</taxon>
        <taxon>Stramenopiles</taxon>
        <taxon>Oomycota</taxon>
        <taxon>Saprolegniomycetes</taxon>
        <taxon>Saprolegniales</taxon>
        <taxon>Verrucalvaceae</taxon>
        <taxon>Aphanomyces</taxon>
    </lineage>
</organism>
<keyword evidence="2 10" id="KW-0547">Nucleotide-binding</keyword>
<keyword evidence="3" id="KW-0418">Kinase</keyword>
<dbReference type="Proteomes" id="UP000332933">
    <property type="component" value="Unassembled WGS sequence"/>
</dbReference>
<evidence type="ECO:0000256" key="8">
    <source>
        <dbReference type="ARBA" id="ARBA00049299"/>
    </source>
</evidence>
<name>A0A485L410_9STRA</name>
<dbReference type="InterPro" id="IPR017441">
    <property type="entry name" value="Protein_kinase_ATP_BS"/>
</dbReference>
<feature type="binding site" evidence="10">
    <location>
        <position position="127"/>
    </location>
    <ligand>
        <name>ATP</name>
        <dbReference type="ChEBI" id="CHEBI:30616"/>
    </ligand>
</feature>
<dbReference type="PANTHER" id="PTHR48013:SF9">
    <property type="entry name" value="DUAL SPECIFICITY MITOGEN-ACTIVATED PROTEIN KINASE KINASE 5"/>
    <property type="match status" value="1"/>
</dbReference>
<dbReference type="GO" id="GO:0004708">
    <property type="term" value="F:MAP kinase kinase activity"/>
    <property type="evidence" value="ECO:0007669"/>
    <property type="project" value="UniProtKB-EC"/>
</dbReference>
<dbReference type="SMART" id="SM00220">
    <property type="entry name" value="S_TKc"/>
    <property type="match status" value="1"/>
</dbReference>
<evidence type="ECO:0000313" key="13">
    <source>
        <dbReference type="EMBL" id="VFT92496.1"/>
    </source>
</evidence>
<comment type="catalytic activity">
    <reaction evidence="9">
        <text>L-tyrosyl-[protein] + ATP = O-phospho-L-tyrosyl-[protein] + ADP + H(+)</text>
        <dbReference type="Rhea" id="RHEA:10596"/>
        <dbReference type="Rhea" id="RHEA-COMP:10136"/>
        <dbReference type="Rhea" id="RHEA-COMP:20101"/>
        <dbReference type="ChEBI" id="CHEBI:15378"/>
        <dbReference type="ChEBI" id="CHEBI:30616"/>
        <dbReference type="ChEBI" id="CHEBI:46858"/>
        <dbReference type="ChEBI" id="CHEBI:61978"/>
        <dbReference type="ChEBI" id="CHEBI:456216"/>
        <dbReference type="EC" id="2.7.12.2"/>
    </reaction>
</comment>
<dbReference type="SUPFAM" id="SSF56112">
    <property type="entry name" value="Protein kinase-like (PK-like)"/>
    <property type="match status" value="1"/>
</dbReference>
<evidence type="ECO:0000256" key="2">
    <source>
        <dbReference type="ARBA" id="ARBA00022741"/>
    </source>
</evidence>
<feature type="domain" description="Protein kinase" evidence="11">
    <location>
        <begin position="98"/>
        <end position="353"/>
    </location>
</feature>
<proteinExistence type="inferred from homology"/>
<gene>
    <name evidence="13" type="primary">Aste57867_15705</name>
    <name evidence="12" type="ORF">As57867_015649</name>
    <name evidence="13" type="ORF">ASTE57867_15705</name>
</gene>
<comment type="catalytic activity">
    <reaction evidence="8">
        <text>L-threonyl-[protein] + ATP = O-phospho-L-threonyl-[protein] + ADP + H(+)</text>
        <dbReference type="Rhea" id="RHEA:46608"/>
        <dbReference type="Rhea" id="RHEA-COMP:11060"/>
        <dbReference type="Rhea" id="RHEA-COMP:11605"/>
        <dbReference type="ChEBI" id="CHEBI:15378"/>
        <dbReference type="ChEBI" id="CHEBI:30013"/>
        <dbReference type="ChEBI" id="CHEBI:30616"/>
        <dbReference type="ChEBI" id="CHEBI:61977"/>
        <dbReference type="ChEBI" id="CHEBI:456216"/>
        <dbReference type="EC" id="2.7.12.2"/>
    </reaction>
</comment>
<evidence type="ECO:0000313" key="14">
    <source>
        <dbReference type="Proteomes" id="UP000332933"/>
    </source>
</evidence>
<dbReference type="EMBL" id="CAADRA010005743">
    <property type="protein sequence ID" value="VFT92496.1"/>
    <property type="molecule type" value="Genomic_DNA"/>
</dbReference>
<dbReference type="GO" id="GO:0005524">
    <property type="term" value="F:ATP binding"/>
    <property type="evidence" value="ECO:0007669"/>
    <property type="project" value="UniProtKB-UniRule"/>
</dbReference>
<dbReference type="Gene3D" id="1.10.510.10">
    <property type="entry name" value="Transferase(Phosphotransferase) domain 1"/>
    <property type="match status" value="1"/>
</dbReference>
<evidence type="ECO:0000256" key="3">
    <source>
        <dbReference type="ARBA" id="ARBA00022777"/>
    </source>
</evidence>
<evidence type="ECO:0000259" key="11">
    <source>
        <dbReference type="PROSITE" id="PS50011"/>
    </source>
</evidence>
<reference evidence="12" key="2">
    <citation type="submission" date="2019-06" db="EMBL/GenBank/DDBJ databases">
        <title>Genomics analysis of Aphanomyces spp. identifies a new class of oomycete effector associated with host adaptation.</title>
        <authorList>
            <person name="Gaulin E."/>
        </authorList>
    </citation>
    <scope>NUCLEOTIDE SEQUENCE</scope>
    <source>
        <strain evidence="12">CBS 578.67</strain>
    </source>
</reference>
<keyword evidence="1" id="KW-0808">Transferase</keyword>